<accession>A0AAV0GGU1</accession>
<dbReference type="PANTHER" id="PTHR13683">
    <property type="entry name" value="ASPARTYL PROTEASES"/>
    <property type="match status" value="1"/>
</dbReference>
<dbReference type="FunFam" id="2.40.70.10:FF:000016">
    <property type="entry name" value="Probable aspartic protease At2g35615"/>
    <property type="match status" value="1"/>
</dbReference>
<dbReference type="EMBL" id="CAMAPF010001122">
    <property type="protein sequence ID" value="CAH9147180.1"/>
    <property type="molecule type" value="Genomic_DNA"/>
</dbReference>
<dbReference type="Pfam" id="PF14541">
    <property type="entry name" value="TAXi_C"/>
    <property type="match status" value="1"/>
</dbReference>
<evidence type="ECO:0000256" key="1">
    <source>
        <dbReference type="ARBA" id="ARBA00007447"/>
    </source>
</evidence>
<dbReference type="GO" id="GO:0003677">
    <property type="term" value="F:DNA binding"/>
    <property type="evidence" value="ECO:0007669"/>
    <property type="project" value="UniProtKB-KW"/>
</dbReference>
<feature type="signal peptide" evidence="8">
    <location>
        <begin position="1"/>
        <end position="28"/>
    </location>
</feature>
<organism evidence="10 11">
    <name type="scientific">Cuscuta epithymum</name>
    <dbReference type="NCBI Taxonomy" id="186058"/>
    <lineage>
        <taxon>Eukaryota</taxon>
        <taxon>Viridiplantae</taxon>
        <taxon>Streptophyta</taxon>
        <taxon>Embryophyta</taxon>
        <taxon>Tracheophyta</taxon>
        <taxon>Spermatophyta</taxon>
        <taxon>Magnoliopsida</taxon>
        <taxon>eudicotyledons</taxon>
        <taxon>Gunneridae</taxon>
        <taxon>Pentapetalae</taxon>
        <taxon>asterids</taxon>
        <taxon>lamiids</taxon>
        <taxon>Solanales</taxon>
        <taxon>Convolvulaceae</taxon>
        <taxon>Cuscuteae</taxon>
        <taxon>Cuscuta</taxon>
        <taxon>Cuscuta subgen. Cuscuta</taxon>
    </lineage>
</organism>
<comment type="caution">
    <text evidence="10">The sequence shown here is derived from an EMBL/GenBank/DDBJ whole genome shotgun (WGS) entry which is preliminary data.</text>
</comment>
<keyword evidence="11" id="KW-1185">Reference proteome</keyword>
<reference evidence="10" key="1">
    <citation type="submission" date="2022-07" db="EMBL/GenBank/DDBJ databases">
        <authorList>
            <person name="Macas J."/>
            <person name="Novak P."/>
            <person name="Neumann P."/>
        </authorList>
    </citation>
    <scope>NUCLEOTIDE SEQUENCE</scope>
</reference>
<keyword evidence="2" id="KW-0645">Protease</keyword>
<dbReference type="GO" id="GO:0006508">
    <property type="term" value="P:proteolysis"/>
    <property type="evidence" value="ECO:0007669"/>
    <property type="project" value="UniProtKB-KW"/>
</dbReference>
<keyword evidence="6" id="KW-0238">DNA-binding</keyword>
<dbReference type="AlphaFoldDB" id="A0AAV0GGU1"/>
<dbReference type="Gene3D" id="2.40.70.10">
    <property type="entry name" value="Acid Proteases"/>
    <property type="match status" value="2"/>
</dbReference>
<dbReference type="PANTHER" id="PTHR13683:SF265">
    <property type="entry name" value="PROTEIN ASPARTIC PROTEASE IN GUARD CELL 2"/>
    <property type="match status" value="1"/>
</dbReference>
<dbReference type="InterPro" id="IPR032861">
    <property type="entry name" value="TAXi_N"/>
</dbReference>
<protein>
    <recommendedName>
        <fullName evidence="9">Peptidase A1 domain-containing protein</fullName>
    </recommendedName>
</protein>
<feature type="active site" evidence="7">
    <location>
        <position position="176"/>
    </location>
</feature>
<dbReference type="Pfam" id="PF14543">
    <property type="entry name" value="TAXi_N"/>
    <property type="match status" value="1"/>
</dbReference>
<comment type="similarity">
    <text evidence="1">Belongs to the peptidase A1 family.</text>
</comment>
<dbReference type="Proteomes" id="UP001152523">
    <property type="component" value="Unassembled WGS sequence"/>
</dbReference>
<evidence type="ECO:0000256" key="6">
    <source>
        <dbReference type="ARBA" id="ARBA00023125"/>
    </source>
</evidence>
<evidence type="ECO:0000313" key="11">
    <source>
        <dbReference type="Proteomes" id="UP001152523"/>
    </source>
</evidence>
<dbReference type="SUPFAM" id="SSF50630">
    <property type="entry name" value="Acid proteases"/>
    <property type="match status" value="1"/>
</dbReference>
<dbReference type="InterPro" id="IPR021109">
    <property type="entry name" value="Peptidase_aspartic_dom_sf"/>
</dbReference>
<proteinExistence type="inferred from homology"/>
<name>A0AAV0GGU1_9ASTE</name>
<dbReference type="InterPro" id="IPR033121">
    <property type="entry name" value="PEPTIDASE_A1"/>
</dbReference>
<evidence type="ECO:0000256" key="3">
    <source>
        <dbReference type="ARBA" id="ARBA00022729"/>
    </source>
</evidence>
<dbReference type="InterPro" id="IPR032799">
    <property type="entry name" value="TAXi_C"/>
</dbReference>
<gene>
    <name evidence="10" type="ORF">CEPIT_LOCUS43540</name>
</gene>
<feature type="domain" description="Peptidase A1" evidence="9">
    <location>
        <begin position="158"/>
        <end position="494"/>
    </location>
</feature>
<evidence type="ECO:0000256" key="8">
    <source>
        <dbReference type="SAM" id="SignalP"/>
    </source>
</evidence>
<keyword evidence="5" id="KW-0378">Hydrolase</keyword>
<dbReference type="InterPro" id="IPR001461">
    <property type="entry name" value="Aspartic_peptidase_A1"/>
</dbReference>
<evidence type="ECO:0000256" key="7">
    <source>
        <dbReference type="PIRSR" id="PIRSR601461-1"/>
    </source>
</evidence>
<evidence type="ECO:0000259" key="9">
    <source>
        <dbReference type="PROSITE" id="PS51767"/>
    </source>
</evidence>
<evidence type="ECO:0000256" key="4">
    <source>
        <dbReference type="ARBA" id="ARBA00022750"/>
    </source>
</evidence>
<feature type="chain" id="PRO_5043695625" description="Peptidase A1 domain-containing protein" evidence="8">
    <location>
        <begin position="29"/>
        <end position="498"/>
    </location>
</feature>
<sequence>MVAHIPCHQLLLSLLFLFLFISSAAVAASSITRTSATHEDFKVEESISLATKILPPNPQEFDDGNLKVPEQGMVRNWKLKILHRDRLTLPRISGFRNRFESRMKRDENRVSTLIRRIRGGGSGGSDGGENASIETAAYEVEGFGTEVVSGVDEGSGEYFVRIGVGIPATYQYMVIDSGSDILWVQCQPCTQCYHQSDPIFDPSLSASFAGMPCNSFLCDQIENSGCNSGRCEYKVRYGDGSYTKGMMASETLTFGETVVRNVAIGCGHSNRGMFTGAAGLLGLAGGSMSLVGQLRGETGGAFSYCLVTRGTESTGSLEFGRGAFPVGAAWVPLIRNTRAPSFYYIGLSGLGVGGVRVPIPEDVFGLTDLGDGGVIMDTGTAVTRFPTVAYIALRDAFVNQTARLPRAPNVSIFDTCYDLNGFVTVRVPTVSFFFTGCNTILTLPATNFLLPVDEKGTFCFAFAPSPNELSIIGNIQQQGIQISFDDPSGFVGFGPNIC</sequence>
<evidence type="ECO:0000256" key="2">
    <source>
        <dbReference type="ARBA" id="ARBA00022670"/>
    </source>
</evidence>
<keyword evidence="4" id="KW-0064">Aspartyl protease</keyword>
<keyword evidence="3 8" id="KW-0732">Signal</keyword>
<evidence type="ECO:0000256" key="5">
    <source>
        <dbReference type="ARBA" id="ARBA00022801"/>
    </source>
</evidence>
<evidence type="ECO:0000313" key="10">
    <source>
        <dbReference type="EMBL" id="CAH9147180.1"/>
    </source>
</evidence>
<feature type="active site" evidence="7">
    <location>
        <position position="377"/>
    </location>
</feature>
<dbReference type="FunFam" id="2.40.70.10:FF:000010">
    <property type="entry name" value="Aspartyl protease family protein 2"/>
    <property type="match status" value="1"/>
</dbReference>
<dbReference type="PROSITE" id="PS51767">
    <property type="entry name" value="PEPTIDASE_A1"/>
    <property type="match status" value="1"/>
</dbReference>
<dbReference type="GO" id="GO:0004190">
    <property type="term" value="F:aspartic-type endopeptidase activity"/>
    <property type="evidence" value="ECO:0007669"/>
    <property type="project" value="UniProtKB-KW"/>
</dbReference>